<dbReference type="SMART" id="SM00822">
    <property type="entry name" value="PKS_KR"/>
    <property type="match status" value="1"/>
</dbReference>
<dbReference type="InterPro" id="IPR049551">
    <property type="entry name" value="PKS_DH_C"/>
</dbReference>
<dbReference type="Pfam" id="PF22621">
    <property type="entry name" value="CurL-like_PKS_C"/>
    <property type="match status" value="1"/>
</dbReference>
<dbReference type="Pfam" id="PF00698">
    <property type="entry name" value="Acyl_transf_1"/>
    <property type="match status" value="1"/>
</dbReference>
<evidence type="ECO:0000259" key="5">
    <source>
        <dbReference type="PROSITE" id="PS50075"/>
    </source>
</evidence>
<keyword evidence="9" id="KW-1185">Reference proteome</keyword>
<dbReference type="CDD" id="cd08955">
    <property type="entry name" value="KR_2_FAS_SDR_x"/>
    <property type="match status" value="1"/>
</dbReference>
<dbReference type="InterPro" id="IPR036736">
    <property type="entry name" value="ACP-like_sf"/>
</dbReference>
<evidence type="ECO:0000313" key="9">
    <source>
        <dbReference type="Proteomes" id="UP001221838"/>
    </source>
</evidence>
<feature type="domain" description="PKS/mFAS DH" evidence="7">
    <location>
        <begin position="926"/>
        <end position="1214"/>
    </location>
</feature>
<dbReference type="Pfam" id="PF08659">
    <property type="entry name" value="KR"/>
    <property type="match status" value="1"/>
</dbReference>
<dbReference type="PROSITE" id="PS50075">
    <property type="entry name" value="CARRIER"/>
    <property type="match status" value="1"/>
</dbReference>
<dbReference type="InterPro" id="IPR014043">
    <property type="entry name" value="Acyl_transferase_dom"/>
</dbReference>
<feature type="domain" description="Ketosynthase family 3 (KS3)" evidence="6">
    <location>
        <begin position="36"/>
        <end position="460"/>
    </location>
</feature>
<dbReference type="SUPFAM" id="SSF51735">
    <property type="entry name" value="NAD(P)-binding Rossmann-fold domains"/>
    <property type="match status" value="2"/>
</dbReference>
<dbReference type="Gene3D" id="3.30.70.3290">
    <property type="match status" value="1"/>
</dbReference>
<dbReference type="PANTHER" id="PTHR43775:SF37">
    <property type="entry name" value="SI:DKEY-61P9.11"/>
    <property type="match status" value="1"/>
</dbReference>
<evidence type="ECO:0000256" key="1">
    <source>
        <dbReference type="ARBA" id="ARBA00022450"/>
    </source>
</evidence>
<dbReference type="Gene3D" id="3.40.50.720">
    <property type="entry name" value="NAD(P)-binding Rossmann-like Domain"/>
    <property type="match status" value="1"/>
</dbReference>
<dbReference type="InterPro" id="IPR001227">
    <property type="entry name" value="Ac_transferase_dom_sf"/>
</dbReference>
<dbReference type="SUPFAM" id="SSF52151">
    <property type="entry name" value="FabD/lysophospholipase-like"/>
    <property type="match status" value="1"/>
</dbReference>
<evidence type="ECO:0000256" key="2">
    <source>
        <dbReference type="ARBA" id="ARBA00022553"/>
    </source>
</evidence>
<comment type="caution">
    <text evidence="8">The sequence shown here is derived from an EMBL/GenBank/DDBJ whole genome shotgun (WGS) entry which is preliminary data.</text>
</comment>
<proteinExistence type="predicted"/>
<reference evidence="8 9" key="1">
    <citation type="submission" date="2022-11" db="EMBL/GenBank/DDBJ databases">
        <title>Minimal conservation of predation-associated metabolite biosynthetic gene clusters underscores biosynthetic potential of Myxococcota including descriptions for ten novel species: Archangium lansinium sp. nov., Myxococcus landrumus sp. nov., Nannocystis bai.</title>
        <authorList>
            <person name="Ahearne A."/>
            <person name="Stevens C."/>
            <person name="Dowd S."/>
        </authorList>
    </citation>
    <scope>NUCLEOTIDE SEQUENCE [LARGE SCALE GENOMIC DNA]</scope>
    <source>
        <strain evidence="8 9">NCWAL01</strain>
    </source>
</reference>
<sequence>MSTQGSDTGYGDLMKRALLKLQDAQSKLDAHERERHEGIAIVGIGCRFPGGAVDPSGYWRLLSEGVDTVTEVPSDRWNADSFYHPDPDQPGGIYCRYGSFLRDIDQFAPRFFGISPREAARMDPQHRLLLEVAWEAMERSGRSPSALNGTRTGVFIGMMGQDYTQLATQSPELIDAHTGAGNGASVASGRLSYTFGFQGPSLTVDTACSSSLVSVHLAMRSLRQREVDFALAGGVNLLLSPVATLIESRTHMLSPDGRCKTFDAAANGIGRGEGCGLVLLRRLSDALKDGDPIIAVLRGSAVNQDGRTSGLTVPNGLAQQDVIREALKDARVEASQVGYVEAHGTGTALGDPIELEAIASVYGDKLTRKQPLVVGSVKTNLGHLEGAAGIAGLIKSALCLANEEIPPHLHLRTPTPHVDWGRLFVEVPAKKQSWQGPAPRFSAVSSFGFSGTNAHVILESAPRPQETARKMERPLHLLALSARSDSSLRRLADSLADSLSSERKEVLADVCYTANVGRSALEERVAFVAATSEQMTATLRAFGRGEPRLPGTWVSGRREAEVPRVAFLFTGQGAQYVGMGRELFETQPGFRRELLRYEEILRPHLDRPLTELLFQEDGQGTLNETRYTQPALVALELALAHVLRSWGLRADAVLGHSVGEYAAAVFAGVLEPEEGLPLVAERARLMQGLPERGAMLSLSVGEARVVQALAGHSRVTLAAINGPRNTVISGDETSIEAIARELAAEGIEGRRLNVSHAFHSPLMQPMLGAFESAAARVRFQRPQIDLISNLDGVEVGEAITKPAYWSRHVLQPVRFAEGIRTLVRRGVRIFLEIGPKPALSTLAQEDATSEEGLWLGTLHPRHSDWEGLLRSLAELSVRGVGVDWERFDGDYGRKKAVLPTYPFERQRYWLDVPAPWSRPGRRSEAHPLLGSRWDSTALREGTTVFSKELTAGAVSLVSDHRVYGKAVVPAAAFLEMVASAAAQVLGTDAMSLEDISFQQPLILPDQQTRAVQTILENQGEAGFTCTVVSKGDGPSEEGRGAHASWTTHLTCRVSALKALSPPAGLEAWRRSCPSAVSIDELSSAIRQRGLEYGPSLQVLSSLYRGPHAALSLSHVEDPGKAYRLHPALLDASLRTAAAVTPLMPGDVLHLPVAIQKLELHGALPERLWTHAEQRQQESPAGLPVTDMTLCAEDGTVVVALTGLSVRKAGQEMLLRGLDSDFSDWLYRVTWSPCDAVEKPRLAGQHWVVFTDEGSFGNELMSLLLQRGDRCTAVRKGREFSSRSDGFQMDPGSLDHFNRLIASYENDPPSGFLYLWGFDEGRDAEPSLAGLEAAQATGCVGALHLTQALARASWATMPRLILVTRGTQRLSSDDQGPRIAQAPLWGFGQAVATELPETRCLRVDLAGEPRLGDLGTFIRALSLPESEAQLAVRGGALYAARIERARLRTGSVKKGEISADASYLIAGGLGGLGLRLAKGLADRGARYLVLLGRSGPSAEAQRQIEALEAKGVRVQVARADLASHEEVAAVLAGLRGAPPLRGIFHAAGVIRDGTIGNQTAGHFHDVMAPKVQGAWNLHLLSSGMELDFFVCFSSVASLIGTPGQSNYVAANAFLDALAHLRRAQGKPALTINWGSWAEAGMAARLERGDAGHQGPLGFGAIPVEQGLSVLEQLLAGTHAQLGVFPVDWTRLTEQLPGLASQAFVRSFARGVPLQNQPSAFLQQWELAPPNRRMEVLRQHVMKQVSATLGMAESDKIAGGERLFELGVDSLLAVEIKNRLASSLGKSLRSTLVFDFPTVNGLVAHLAGELGLGGEIQKQDKSSEQVQDALAAEIQGLSEQELTSLIDQELESALTR</sequence>
<dbReference type="PROSITE" id="PS52019">
    <property type="entry name" value="PKS_MFAS_DH"/>
    <property type="match status" value="1"/>
</dbReference>
<dbReference type="SMART" id="SM00823">
    <property type="entry name" value="PKS_PP"/>
    <property type="match status" value="1"/>
</dbReference>
<dbReference type="Pfam" id="PF02801">
    <property type="entry name" value="Ketoacyl-synt_C"/>
    <property type="match status" value="1"/>
</dbReference>
<dbReference type="InterPro" id="IPR014030">
    <property type="entry name" value="Ketoacyl_synth_N"/>
</dbReference>
<dbReference type="InterPro" id="IPR020806">
    <property type="entry name" value="PKS_PP-bd"/>
</dbReference>
<keyword evidence="2" id="KW-0597">Phosphoprotein</keyword>
<dbReference type="Gene3D" id="3.10.129.120">
    <property type="match status" value="1"/>
</dbReference>
<evidence type="ECO:0000259" key="6">
    <source>
        <dbReference type="PROSITE" id="PS52004"/>
    </source>
</evidence>
<dbReference type="InterPro" id="IPR014031">
    <property type="entry name" value="Ketoacyl_synth_C"/>
</dbReference>
<feature type="region of interest" description="C-terminal hotdog fold" evidence="4">
    <location>
        <begin position="1073"/>
        <end position="1214"/>
    </location>
</feature>
<gene>
    <name evidence="8" type="ORF">POL68_06805</name>
</gene>
<dbReference type="Pfam" id="PF21089">
    <property type="entry name" value="PKS_DH_N"/>
    <property type="match status" value="1"/>
</dbReference>
<dbReference type="Gene3D" id="1.10.1200.10">
    <property type="entry name" value="ACP-like"/>
    <property type="match status" value="1"/>
</dbReference>
<dbReference type="InterPro" id="IPR057326">
    <property type="entry name" value="KR_dom"/>
</dbReference>
<feature type="active site" description="Proton acceptor; for dehydratase activity" evidence="4">
    <location>
        <position position="960"/>
    </location>
</feature>
<dbReference type="SUPFAM" id="SSF53901">
    <property type="entry name" value="Thiolase-like"/>
    <property type="match status" value="1"/>
</dbReference>
<dbReference type="InterPro" id="IPR050091">
    <property type="entry name" value="PKS_NRPS_Biosynth_Enz"/>
</dbReference>
<dbReference type="InterPro" id="IPR018201">
    <property type="entry name" value="Ketoacyl_synth_AS"/>
</dbReference>
<accession>A0ABT5D535</accession>
<dbReference type="InterPro" id="IPR016039">
    <property type="entry name" value="Thiolase-like"/>
</dbReference>
<evidence type="ECO:0000313" key="8">
    <source>
        <dbReference type="EMBL" id="MDC0708174.1"/>
    </source>
</evidence>
<name>A0ABT5D535_9BACT</name>
<dbReference type="Pfam" id="PF14765">
    <property type="entry name" value="PS-DH"/>
    <property type="match status" value="1"/>
</dbReference>
<feature type="region of interest" description="N-terminal hotdog fold" evidence="4">
    <location>
        <begin position="926"/>
        <end position="1060"/>
    </location>
</feature>
<dbReference type="InterPro" id="IPR009081">
    <property type="entry name" value="PP-bd_ACP"/>
</dbReference>
<dbReference type="Proteomes" id="UP001221838">
    <property type="component" value="Unassembled WGS sequence"/>
</dbReference>
<dbReference type="InterPro" id="IPR016036">
    <property type="entry name" value="Malonyl_transacylase_ACP-bd"/>
</dbReference>
<keyword evidence="1" id="KW-0596">Phosphopantetheine</keyword>
<evidence type="ECO:0000256" key="4">
    <source>
        <dbReference type="PROSITE-ProRule" id="PRU01363"/>
    </source>
</evidence>
<dbReference type="PROSITE" id="PS52004">
    <property type="entry name" value="KS3_2"/>
    <property type="match status" value="1"/>
</dbReference>
<dbReference type="Gene3D" id="3.40.366.10">
    <property type="entry name" value="Malonyl-Coenzyme A Acyl Carrier Protein, domain 2"/>
    <property type="match status" value="1"/>
</dbReference>
<dbReference type="SMART" id="SM00827">
    <property type="entry name" value="PKS_AT"/>
    <property type="match status" value="1"/>
</dbReference>
<dbReference type="SMART" id="SM00826">
    <property type="entry name" value="PKS_DH"/>
    <property type="match status" value="1"/>
</dbReference>
<dbReference type="Gene3D" id="3.40.47.10">
    <property type="match status" value="1"/>
</dbReference>
<keyword evidence="3" id="KW-0808">Transferase</keyword>
<dbReference type="Gene3D" id="3.10.129.10">
    <property type="entry name" value="Hotdog Thioesterase"/>
    <property type="match status" value="1"/>
</dbReference>
<feature type="domain" description="Carrier" evidence="5">
    <location>
        <begin position="1733"/>
        <end position="1808"/>
    </location>
</feature>
<feature type="active site" description="Proton donor; for dehydratase activity" evidence="4">
    <location>
        <position position="1130"/>
    </location>
</feature>
<dbReference type="CDD" id="cd00833">
    <property type="entry name" value="PKS"/>
    <property type="match status" value="1"/>
</dbReference>
<dbReference type="PROSITE" id="PS00606">
    <property type="entry name" value="KS3_1"/>
    <property type="match status" value="1"/>
</dbReference>
<dbReference type="SUPFAM" id="SSF55048">
    <property type="entry name" value="Probable ACP-binding domain of malonyl-CoA ACP transacylase"/>
    <property type="match status" value="1"/>
</dbReference>
<dbReference type="InterPro" id="IPR016035">
    <property type="entry name" value="Acyl_Trfase/lysoPLipase"/>
</dbReference>
<evidence type="ECO:0000259" key="7">
    <source>
        <dbReference type="PROSITE" id="PS52019"/>
    </source>
</evidence>
<dbReference type="EMBL" id="JAQNDM010000002">
    <property type="protein sequence ID" value="MDC0708174.1"/>
    <property type="molecule type" value="Genomic_DNA"/>
</dbReference>
<dbReference type="InterPro" id="IPR036291">
    <property type="entry name" value="NAD(P)-bd_dom_sf"/>
</dbReference>
<dbReference type="InterPro" id="IPR049552">
    <property type="entry name" value="PKS_DH_N"/>
</dbReference>
<dbReference type="SMART" id="SM00825">
    <property type="entry name" value="PKS_KS"/>
    <property type="match status" value="1"/>
</dbReference>
<organism evidence="8 9">
    <name type="scientific">Stigmatella ashevillensis</name>
    <dbReference type="NCBI Taxonomy" id="2995309"/>
    <lineage>
        <taxon>Bacteria</taxon>
        <taxon>Pseudomonadati</taxon>
        <taxon>Myxococcota</taxon>
        <taxon>Myxococcia</taxon>
        <taxon>Myxococcales</taxon>
        <taxon>Cystobacterineae</taxon>
        <taxon>Archangiaceae</taxon>
        <taxon>Stigmatella</taxon>
    </lineage>
</organism>
<evidence type="ECO:0000256" key="3">
    <source>
        <dbReference type="ARBA" id="ARBA00022679"/>
    </source>
</evidence>
<dbReference type="InterPro" id="IPR020807">
    <property type="entry name" value="PKS_DH"/>
</dbReference>
<dbReference type="Pfam" id="PF00550">
    <property type="entry name" value="PP-binding"/>
    <property type="match status" value="1"/>
</dbReference>
<dbReference type="SUPFAM" id="SSF47336">
    <property type="entry name" value="ACP-like"/>
    <property type="match status" value="1"/>
</dbReference>
<dbReference type="InterPro" id="IPR013968">
    <property type="entry name" value="PKS_KR"/>
</dbReference>
<dbReference type="PANTHER" id="PTHR43775">
    <property type="entry name" value="FATTY ACID SYNTHASE"/>
    <property type="match status" value="1"/>
</dbReference>
<dbReference type="RefSeq" id="WP_272135749.1">
    <property type="nucleotide sequence ID" value="NZ_JAQNDM010000002.1"/>
</dbReference>
<dbReference type="Pfam" id="PF00109">
    <property type="entry name" value="ketoacyl-synt"/>
    <property type="match status" value="1"/>
</dbReference>
<protein>
    <submittedName>
        <fullName evidence="8">Type I polyketide synthase</fullName>
    </submittedName>
</protein>
<dbReference type="InterPro" id="IPR049900">
    <property type="entry name" value="PKS_mFAS_DH"/>
</dbReference>
<dbReference type="InterPro" id="IPR020841">
    <property type="entry name" value="PKS_Beta-ketoAc_synthase_dom"/>
</dbReference>